<gene>
    <name evidence="9" type="ORF">ACFFIC_11205</name>
</gene>
<keyword evidence="10" id="KW-1185">Reference proteome</keyword>
<evidence type="ECO:0000256" key="2">
    <source>
        <dbReference type="ARBA" id="ARBA00022448"/>
    </source>
</evidence>
<dbReference type="InterPro" id="IPR000515">
    <property type="entry name" value="MetI-like"/>
</dbReference>
<evidence type="ECO:0000256" key="6">
    <source>
        <dbReference type="ARBA" id="ARBA00023136"/>
    </source>
</evidence>
<feature type="transmembrane region" description="Helical" evidence="7">
    <location>
        <begin position="106"/>
        <end position="125"/>
    </location>
</feature>
<sequence>MPRYIATRLLAAAAMALLASLVVFLISALVPGDPVLAQLGDILASNPATVAEWRAKWGLDLPLWERYGLFLNGLVHGDLGISIATRRPVLEDIAQYAPATVELATVSFLLTLIVGIPLGIAAAVWRDSWVDSLARAVSLLGVSAPTFWLAFIMLAIFYGGLEWAPGPGRMDPIAFPPEGPTGLFLVDTLLARDWESFWDSAAHLVLPSIVLAAATIGLITRTTRAAMLDSLGQDYVRVSRAKGLKERAIVLRHALPNALVPVVTLGGLAFANLLAGAVMTETVFAWPGLGRYTFRSAAALDFPAIMGITLVVSATYLLVNLLVDLSYAALDPRVRR</sequence>
<keyword evidence="2 7" id="KW-0813">Transport</keyword>
<evidence type="ECO:0000313" key="9">
    <source>
        <dbReference type="EMBL" id="MFC0386107.1"/>
    </source>
</evidence>
<evidence type="ECO:0000256" key="7">
    <source>
        <dbReference type="RuleBase" id="RU363032"/>
    </source>
</evidence>
<evidence type="ECO:0000256" key="1">
    <source>
        <dbReference type="ARBA" id="ARBA00004651"/>
    </source>
</evidence>
<keyword evidence="6 7" id="KW-0472">Membrane</keyword>
<dbReference type="EMBL" id="JBHLVZ010000023">
    <property type="protein sequence ID" value="MFC0386107.1"/>
    <property type="molecule type" value="Genomic_DNA"/>
</dbReference>
<dbReference type="PROSITE" id="PS50928">
    <property type="entry name" value="ABC_TM1"/>
    <property type="match status" value="1"/>
</dbReference>
<dbReference type="Pfam" id="PF00528">
    <property type="entry name" value="BPD_transp_1"/>
    <property type="match status" value="1"/>
</dbReference>
<dbReference type="PANTHER" id="PTHR43163">
    <property type="entry name" value="DIPEPTIDE TRANSPORT SYSTEM PERMEASE PROTEIN DPPB-RELATED"/>
    <property type="match status" value="1"/>
</dbReference>
<feature type="transmembrane region" description="Helical" evidence="7">
    <location>
        <begin position="137"/>
        <end position="161"/>
    </location>
</feature>
<comment type="subcellular location">
    <subcellularLocation>
        <location evidence="1 7">Cell membrane</location>
        <topology evidence="1 7">Multi-pass membrane protein</topology>
    </subcellularLocation>
</comment>
<feature type="transmembrane region" description="Helical" evidence="7">
    <location>
        <begin position="201"/>
        <end position="220"/>
    </location>
</feature>
<evidence type="ECO:0000259" key="8">
    <source>
        <dbReference type="PROSITE" id="PS50928"/>
    </source>
</evidence>
<feature type="domain" description="ABC transmembrane type-1" evidence="8">
    <location>
        <begin position="97"/>
        <end position="323"/>
    </location>
</feature>
<dbReference type="PANTHER" id="PTHR43163:SF8">
    <property type="entry name" value="D,D-DIPEPTIDE TRANSPORT SYSTEM PERMEASE PROTEIN DDPB-RELATED"/>
    <property type="match status" value="1"/>
</dbReference>
<comment type="similarity">
    <text evidence="7">Belongs to the binding-protein-dependent transport system permease family.</text>
</comment>
<protein>
    <submittedName>
        <fullName evidence="9">ABC transporter permease</fullName>
    </submittedName>
</protein>
<evidence type="ECO:0000256" key="5">
    <source>
        <dbReference type="ARBA" id="ARBA00022989"/>
    </source>
</evidence>
<dbReference type="CDD" id="cd06261">
    <property type="entry name" value="TM_PBP2"/>
    <property type="match status" value="1"/>
</dbReference>
<dbReference type="RefSeq" id="WP_377050251.1">
    <property type="nucleotide sequence ID" value="NZ_JBHLVZ010000023.1"/>
</dbReference>
<comment type="caution">
    <text evidence="9">The sequence shown here is derived from an EMBL/GenBank/DDBJ whole genome shotgun (WGS) entry which is preliminary data.</text>
</comment>
<dbReference type="SUPFAM" id="SSF161098">
    <property type="entry name" value="MetI-like"/>
    <property type="match status" value="1"/>
</dbReference>
<dbReference type="InterPro" id="IPR045621">
    <property type="entry name" value="BPD_transp_1_N"/>
</dbReference>
<feature type="transmembrane region" description="Helical" evidence="7">
    <location>
        <begin position="258"/>
        <end position="284"/>
    </location>
</feature>
<organism evidence="9 10">
    <name type="scientific">Muricoccus vinaceus</name>
    <dbReference type="NCBI Taxonomy" id="424704"/>
    <lineage>
        <taxon>Bacteria</taxon>
        <taxon>Pseudomonadati</taxon>
        <taxon>Pseudomonadota</taxon>
        <taxon>Alphaproteobacteria</taxon>
        <taxon>Acetobacterales</taxon>
        <taxon>Roseomonadaceae</taxon>
        <taxon>Muricoccus</taxon>
    </lineage>
</organism>
<evidence type="ECO:0000313" key="10">
    <source>
        <dbReference type="Proteomes" id="UP001589789"/>
    </source>
</evidence>
<evidence type="ECO:0000256" key="3">
    <source>
        <dbReference type="ARBA" id="ARBA00022475"/>
    </source>
</evidence>
<name>A0ABV6IRX7_9PROT</name>
<keyword evidence="5 7" id="KW-1133">Transmembrane helix</keyword>
<keyword evidence="3" id="KW-1003">Cell membrane</keyword>
<feature type="transmembrane region" description="Helical" evidence="7">
    <location>
        <begin position="304"/>
        <end position="330"/>
    </location>
</feature>
<keyword evidence="4 7" id="KW-0812">Transmembrane</keyword>
<dbReference type="Proteomes" id="UP001589789">
    <property type="component" value="Unassembled WGS sequence"/>
</dbReference>
<accession>A0ABV6IRX7</accession>
<evidence type="ECO:0000256" key="4">
    <source>
        <dbReference type="ARBA" id="ARBA00022692"/>
    </source>
</evidence>
<reference evidence="9 10" key="1">
    <citation type="submission" date="2024-09" db="EMBL/GenBank/DDBJ databases">
        <authorList>
            <person name="Sun Q."/>
            <person name="Mori K."/>
        </authorList>
    </citation>
    <scope>NUCLEOTIDE SEQUENCE [LARGE SCALE GENOMIC DNA]</scope>
    <source>
        <strain evidence="9 10">CCM 7468</strain>
    </source>
</reference>
<dbReference type="Pfam" id="PF19300">
    <property type="entry name" value="BPD_transp_1_N"/>
    <property type="match status" value="1"/>
</dbReference>
<dbReference type="InterPro" id="IPR035906">
    <property type="entry name" value="MetI-like_sf"/>
</dbReference>
<proteinExistence type="inferred from homology"/>
<dbReference type="Gene3D" id="1.10.3720.10">
    <property type="entry name" value="MetI-like"/>
    <property type="match status" value="1"/>
</dbReference>